<dbReference type="GO" id="GO:0005739">
    <property type="term" value="C:mitochondrion"/>
    <property type="evidence" value="ECO:0007669"/>
    <property type="project" value="TreeGrafter"/>
</dbReference>
<evidence type="ECO:0000256" key="5">
    <source>
        <dbReference type="ARBA" id="ARBA00022840"/>
    </source>
</evidence>
<dbReference type="Gene3D" id="3.40.1190.10">
    <property type="entry name" value="Mur-like, catalytic domain"/>
    <property type="match status" value="1"/>
</dbReference>
<dbReference type="VEuPathDB" id="FungiDB:ACJ73_06025"/>
<feature type="domain" description="Mur ligase central" evidence="7">
    <location>
        <begin position="25"/>
        <end position="197"/>
    </location>
</feature>
<dbReference type="EMBL" id="LGTZ01001005">
    <property type="protein sequence ID" value="OJD22624.1"/>
    <property type="molecule type" value="Genomic_DNA"/>
</dbReference>
<comment type="caution">
    <text evidence="8">The sequence shown here is derived from an EMBL/GenBank/DDBJ whole genome shotgun (WGS) entry which is preliminary data.</text>
</comment>
<dbReference type="OrthoDB" id="5212574at2759"/>
<evidence type="ECO:0000256" key="1">
    <source>
        <dbReference type="ARBA" id="ARBA00008276"/>
    </source>
</evidence>
<keyword evidence="5" id="KW-0067">ATP-binding</keyword>
<dbReference type="GO" id="GO:0004326">
    <property type="term" value="F:tetrahydrofolylpolyglutamate synthase activity"/>
    <property type="evidence" value="ECO:0007669"/>
    <property type="project" value="InterPro"/>
</dbReference>
<evidence type="ECO:0000313" key="8">
    <source>
        <dbReference type="EMBL" id="OJD22624.1"/>
    </source>
</evidence>
<dbReference type="UniPathway" id="UPA00850"/>
<dbReference type="Proteomes" id="UP000242791">
    <property type="component" value="Unassembled WGS sequence"/>
</dbReference>
<dbReference type="PROSITE" id="PS01012">
    <property type="entry name" value="FOLYLPOLYGLU_SYNT_2"/>
    <property type="match status" value="1"/>
</dbReference>
<dbReference type="GO" id="GO:0005829">
    <property type="term" value="C:cytosol"/>
    <property type="evidence" value="ECO:0007669"/>
    <property type="project" value="TreeGrafter"/>
</dbReference>
<dbReference type="InterPro" id="IPR036565">
    <property type="entry name" value="Mur-like_cat_sf"/>
</dbReference>
<comment type="similarity">
    <text evidence="1">Belongs to the folylpolyglutamate synthase family.</text>
</comment>
<dbReference type="STRING" id="1658174.A0A1J9Q273"/>
<name>A0A1J9Q273_9EURO</name>
<dbReference type="Gene3D" id="3.90.190.20">
    <property type="entry name" value="Mur ligase, C-terminal domain"/>
    <property type="match status" value="1"/>
</dbReference>
<dbReference type="SUPFAM" id="SSF53623">
    <property type="entry name" value="MurD-like peptide ligases, catalytic domain"/>
    <property type="match status" value="1"/>
</dbReference>
<keyword evidence="3" id="KW-0479">Metal-binding</keyword>
<evidence type="ECO:0000256" key="3">
    <source>
        <dbReference type="ARBA" id="ARBA00022723"/>
    </source>
</evidence>
<evidence type="ECO:0000256" key="6">
    <source>
        <dbReference type="ARBA" id="ARBA00022842"/>
    </source>
</evidence>
<sequence length="448" mass="48346">MIELGLSRIARLVQSSALPWKAIHVAGTNGKGSITSYLSALLTAAGVRCGSFASPHLIDRWDCITINDRVVRESVFRQIEDRVKFRNQSLGICAMEFELLTATAFEIFTHENVDVGIVEVGMGGRLDATNILNDSNVLVSIIAKIGYDHQAILGNTIEKIAREKAGIMKPGVPCVVDGTNDPAVRSVLEGVARETQTPLAFTQPESVTQKFPELGEIFKRLNVELHQQANIACAVTALGKRNVLPPALPLPSLFQHIPKTPRAGRLHEVPLKPLITRSQRVLLDGAHNPQSAHVLCSYVDRNIRKQPCSSRNAHGSTHNVTWVIAASQGKDTQELFSCMLKPGDNVAVVEFGPVDGMPWVRSVESAELLSVVRSGRGSMPNIARSEGFGGDIVSALTWADEISKSSTGGGRSGESGPMVVAGSLYLVSDVLRLLREANNNNVDVLETS</sequence>
<keyword evidence="2" id="KW-0436">Ligase</keyword>
<dbReference type="InterPro" id="IPR018109">
    <property type="entry name" value="Folylpolyglutamate_synth_CS"/>
</dbReference>
<dbReference type="GO" id="GO:0008841">
    <property type="term" value="F:dihydrofolate synthase activity"/>
    <property type="evidence" value="ECO:0007669"/>
    <property type="project" value="TreeGrafter"/>
</dbReference>
<keyword evidence="6" id="KW-0460">Magnesium</keyword>
<evidence type="ECO:0000256" key="4">
    <source>
        <dbReference type="ARBA" id="ARBA00022741"/>
    </source>
</evidence>
<reference evidence="8 9" key="1">
    <citation type="submission" date="2015-08" db="EMBL/GenBank/DDBJ databases">
        <title>Emmonsia species relationships and genome sequence.</title>
        <authorList>
            <person name="Cuomo C.A."/>
            <person name="Schwartz I.S."/>
            <person name="Kenyon C."/>
            <person name="De Hoog G.S."/>
            <person name="Govender N.P."/>
            <person name="Botha A."/>
            <person name="Moreno L."/>
            <person name="De Vries M."/>
            <person name="Munoz J.F."/>
            <person name="Stielow J.B."/>
        </authorList>
    </citation>
    <scope>NUCLEOTIDE SEQUENCE [LARGE SCALE GENOMIC DNA]</scope>
    <source>
        <strain evidence="8 9">EI222</strain>
    </source>
</reference>
<gene>
    <name evidence="8" type="ORF">ACJ73_06025</name>
</gene>
<keyword evidence="9" id="KW-1185">Reference proteome</keyword>
<evidence type="ECO:0000313" key="9">
    <source>
        <dbReference type="Proteomes" id="UP000242791"/>
    </source>
</evidence>
<organism evidence="8 9">
    <name type="scientific">Blastomyces percursus</name>
    <dbReference type="NCBI Taxonomy" id="1658174"/>
    <lineage>
        <taxon>Eukaryota</taxon>
        <taxon>Fungi</taxon>
        <taxon>Dikarya</taxon>
        <taxon>Ascomycota</taxon>
        <taxon>Pezizomycotina</taxon>
        <taxon>Eurotiomycetes</taxon>
        <taxon>Eurotiomycetidae</taxon>
        <taxon>Onygenales</taxon>
        <taxon>Ajellomycetaceae</taxon>
        <taxon>Blastomyces</taxon>
    </lineage>
</organism>
<accession>A0A1J9Q273</accession>
<dbReference type="FunFam" id="3.40.1190.10:FF:000010">
    <property type="entry name" value="Dihydrofolate synthetase"/>
    <property type="match status" value="1"/>
</dbReference>
<dbReference type="InterPro" id="IPR013221">
    <property type="entry name" value="Mur_ligase_cen"/>
</dbReference>
<dbReference type="PANTHER" id="PTHR11136">
    <property type="entry name" value="FOLYLPOLYGLUTAMATE SYNTHASE-RELATED"/>
    <property type="match status" value="1"/>
</dbReference>
<dbReference type="AlphaFoldDB" id="A0A1J9Q273"/>
<dbReference type="InterPro" id="IPR001645">
    <property type="entry name" value="Folylpolyglutamate_synth"/>
</dbReference>
<dbReference type="SUPFAM" id="SSF53244">
    <property type="entry name" value="MurD-like peptide ligases, peptide-binding domain"/>
    <property type="match status" value="1"/>
</dbReference>
<dbReference type="Pfam" id="PF08245">
    <property type="entry name" value="Mur_ligase_M"/>
    <property type="match status" value="1"/>
</dbReference>
<dbReference type="GO" id="GO:0046872">
    <property type="term" value="F:metal ion binding"/>
    <property type="evidence" value="ECO:0007669"/>
    <property type="project" value="UniProtKB-KW"/>
</dbReference>
<dbReference type="PANTHER" id="PTHR11136:SF0">
    <property type="entry name" value="DIHYDROFOLATE SYNTHETASE-RELATED"/>
    <property type="match status" value="1"/>
</dbReference>
<dbReference type="GO" id="GO:0005524">
    <property type="term" value="F:ATP binding"/>
    <property type="evidence" value="ECO:0007669"/>
    <property type="project" value="UniProtKB-KW"/>
</dbReference>
<protein>
    <recommendedName>
        <fullName evidence="7">Mur ligase central domain-containing protein</fullName>
    </recommendedName>
</protein>
<dbReference type="NCBIfam" id="TIGR01499">
    <property type="entry name" value="folC"/>
    <property type="match status" value="1"/>
</dbReference>
<evidence type="ECO:0000256" key="2">
    <source>
        <dbReference type="ARBA" id="ARBA00022598"/>
    </source>
</evidence>
<evidence type="ECO:0000259" key="7">
    <source>
        <dbReference type="Pfam" id="PF08245"/>
    </source>
</evidence>
<dbReference type="InterPro" id="IPR036615">
    <property type="entry name" value="Mur_ligase_C_dom_sf"/>
</dbReference>
<keyword evidence="4" id="KW-0547">Nucleotide-binding</keyword>
<proteinExistence type="inferred from homology"/>